<protein>
    <submittedName>
        <fullName evidence="7">Spinster homolog 1 isoform X2</fullName>
    </submittedName>
</protein>
<evidence type="ECO:0000256" key="5">
    <source>
        <dbReference type="ARBA" id="ARBA00023136"/>
    </source>
</evidence>
<dbReference type="AlphaFoldDB" id="A0A7D9L795"/>
<gene>
    <name evidence="7" type="ORF">PACLA_8A026475</name>
</gene>
<dbReference type="CDD" id="cd17328">
    <property type="entry name" value="MFS_spinster_like"/>
    <property type="match status" value="1"/>
</dbReference>
<keyword evidence="4" id="KW-1133">Transmembrane helix</keyword>
<evidence type="ECO:0000256" key="3">
    <source>
        <dbReference type="ARBA" id="ARBA00022692"/>
    </source>
</evidence>
<keyword evidence="2" id="KW-0813">Transport</keyword>
<dbReference type="InterPro" id="IPR044770">
    <property type="entry name" value="MFS_spinster-like"/>
</dbReference>
<sequence length="413" mass="45887">MQSASPQPSMPRVSLLRARITVIILFFINLLNYMDRFTVAGVLQKIQGYFNINHGLAGLLQTVFIVSYMIFAPIFGYLGDRYSRKFIMIFGLFVWSLMTFCSTLVNENQYWLFFTFRGLVGIGEASYSTVASTVIGDLFIADQRTKMLALFYFAIPVGSGLGYVVGSKVSSVAGGHWQWGLRVTPILGVLLIILCVIFVVEPVRGQIEKNQGQGEVIADEGVIIRHSWFNDVKHILRCKTYIWTTVGFTMMCFVTGALAWWAPEFVAYSQSVYYDTKITENDKNISLTFGGITCAAGFIGVALGAELSRRYRLRYGNSDALVCALGLLSSIPFLFLTLVWASKYIYASYILLFFGETLLFMTWCPVADILLAVISPQYRATASALQILISHLFGDAGSPYVVGAVSRIISCKG</sequence>
<evidence type="ECO:0000256" key="6">
    <source>
        <dbReference type="ARBA" id="ARBA00024338"/>
    </source>
</evidence>
<dbReference type="OrthoDB" id="6770063at2759"/>
<comment type="similarity">
    <text evidence="6">Belongs to the major facilitator superfamily. Spinster (TC 2.A.1.49) family.</text>
</comment>
<keyword evidence="5" id="KW-0472">Membrane</keyword>
<organism evidence="7 8">
    <name type="scientific">Paramuricea clavata</name>
    <name type="common">Red gorgonian</name>
    <name type="synonym">Violescent sea-whip</name>
    <dbReference type="NCBI Taxonomy" id="317549"/>
    <lineage>
        <taxon>Eukaryota</taxon>
        <taxon>Metazoa</taxon>
        <taxon>Cnidaria</taxon>
        <taxon>Anthozoa</taxon>
        <taxon>Octocorallia</taxon>
        <taxon>Malacalcyonacea</taxon>
        <taxon>Plexauridae</taxon>
        <taxon>Paramuricea</taxon>
    </lineage>
</organism>
<dbReference type="InterPro" id="IPR011701">
    <property type="entry name" value="MFS"/>
</dbReference>
<evidence type="ECO:0000313" key="8">
    <source>
        <dbReference type="Proteomes" id="UP001152795"/>
    </source>
</evidence>
<comment type="subcellular location">
    <subcellularLocation>
        <location evidence="1">Membrane</location>
        <topology evidence="1">Multi-pass membrane protein</topology>
    </subcellularLocation>
</comment>
<dbReference type="Proteomes" id="UP001152795">
    <property type="component" value="Unassembled WGS sequence"/>
</dbReference>
<dbReference type="GO" id="GO:0022857">
    <property type="term" value="F:transmembrane transporter activity"/>
    <property type="evidence" value="ECO:0007669"/>
    <property type="project" value="InterPro"/>
</dbReference>
<keyword evidence="8" id="KW-1185">Reference proteome</keyword>
<dbReference type="SUPFAM" id="SSF103473">
    <property type="entry name" value="MFS general substrate transporter"/>
    <property type="match status" value="1"/>
</dbReference>
<dbReference type="Pfam" id="PF07690">
    <property type="entry name" value="MFS_1"/>
    <property type="match status" value="1"/>
</dbReference>
<name>A0A7D9L795_PARCT</name>
<dbReference type="Gene3D" id="1.20.1250.20">
    <property type="entry name" value="MFS general substrate transporter like domains"/>
    <property type="match status" value="1"/>
</dbReference>
<dbReference type="InterPro" id="IPR036259">
    <property type="entry name" value="MFS_trans_sf"/>
</dbReference>
<dbReference type="GO" id="GO:0016020">
    <property type="term" value="C:membrane"/>
    <property type="evidence" value="ECO:0007669"/>
    <property type="project" value="UniProtKB-SubCell"/>
</dbReference>
<evidence type="ECO:0000256" key="2">
    <source>
        <dbReference type="ARBA" id="ARBA00022448"/>
    </source>
</evidence>
<comment type="caution">
    <text evidence="7">The sequence shown here is derived from an EMBL/GenBank/DDBJ whole genome shotgun (WGS) entry which is preliminary data.</text>
</comment>
<evidence type="ECO:0000313" key="7">
    <source>
        <dbReference type="EMBL" id="CAB4028796.1"/>
    </source>
</evidence>
<evidence type="ECO:0000256" key="4">
    <source>
        <dbReference type="ARBA" id="ARBA00022989"/>
    </source>
</evidence>
<dbReference type="EMBL" id="CACRXK020015732">
    <property type="protein sequence ID" value="CAB4028796.1"/>
    <property type="molecule type" value="Genomic_DNA"/>
</dbReference>
<proteinExistence type="inferred from homology"/>
<accession>A0A7D9L795</accession>
<evidence type="ECO:0000256" key="1">
    <source>
        <dbReference type="ARBA" id="ARBA00004141"/>
    </source>
</evidence>
<dbReference type="PANTHER" id="PTHR23505">
    <property type="entry name" value="SPINSTER"/>
    <property type="match status" value="1"/>
</dbReference>
<dbReference type="InterPro" id="IPR020846">
    <property type="entry name" value="MFS_dom"/>
</dbReference>
<dbReference type="PANTHER" id="PTHR23505:SF79">
    <property type="entry name" value="PROTEIN SPINSTER"/>
    <property type="match status" value="1"/>
</dbReference>
<reference evidence="7" key="1">
    <citation type="submission" date="2020-04" db="EMBL/GenBank/DDBJ databases">
        <authorList>
            <person name="Alioto T."/>
            <person name="Alioto T."/>
            <person name="Gomez Garrido J."/>
        </authorList>
    </citation>
    <scope>NUCLEOTIDE SEQUENCE</scope>
    <source>
        <strain evidence="7">A484AB</strain>
    </source>
</reference>
<dbReference type="PROSITE" id="PS50850">
    <property type="entry name" value="MFS"/>
    <property type="match status" value="1"/>
</dbReference>
<keyword evidence="3" id="KW-0812">Transmembrane</keyword>